<comment type="caution">
    <text evidence="2">The sequence shown here is derived from an EMBL/GenBank/DDBJ whole genome shotgun (WGS) entry which is preliminary data.</text>
</comment>
<dbReference type="Gene3D" id="3.20.20.220">
    <property type="match status" value="1"/>
</dbReference>
<name>A0ABV2J4U2_9HYPH</name>
<evidence type="ECO:0000313" key="3">
    <source>
        <dbReference type="Proteomes" id="UP001549047"/>
    </source>
</evidence>
<keyword evidence="1 2" id="KW-0560">Oxidoreductase</keyword>
<dbReference type="GO" id="GO:0004489">
    <property type="term" value="F:methylenetetrahydrofolate reductase [NAD(P)H] activity"/>
    <property type="evidence" value="ECO:0007669"/>
    <property type="project" value="UniProtKB-EC"/>
</dbReference>
<accession>A0ABV2J4U2</accession>
<protein>
    <submittedName>
        <fullName evidence="2">Methylenetetrahydrofolate reductase (NADPH)</fullName>
        <ecNumber evidence="2">1.5.1.20</ecNumber>
    </submittedName>
</protein>
<sequence>MAFLNFGSRTDAKASSPDLDAEAASFIDNWSIEVMPRTAAKVESFRALLPAGTRVYIAHIAGTPFEDMLATARRLTEEGFPVMPHFPARIIPDLTTLETWVRRYREEAGVTQALLLGGGLTKPEGTLESAIQLLETGLFDRYGFRHLHVAGHPEGNRDIDSDGTTAQVDAGLLWKQDFSARTDAQMAIVTQFAFDAAAVTNWAERIADLGVRLPIHIGIAGPAKLQTLIQFALSCGVGPSLKVLQKRAMDVTRLLAPYEPTDVVSGLAQYKASNPESLISQVHVFPLGGIRTAADWMNRQLPAEPQAAMA</sequence>
<keyword evidence="3" id="KW-1185">Reference proteome</keyword>
<gene>
    <name evidence="2" type="ORF">ABID16_003980</name>
</gene>
<dbReference type="EC" id="1.5.1.20" evidence="2"/>
<dbReference type="SUPFAM" id="SSF51730">
    <property type="entry name" value="FAD-linked oxidoreductase"/>
    <property type="match status" value="1"/>
</dbReference>
<dbReference type="EMBL" id="JBEPMB010000008">
    <property type="protein sequence ID" value="MET3615633.1"/>
    <property type="molecule type" value="Genomic_DNA"/>
</dbReference>
<dbReference type="InterPro" id="IPR029041">
    <property type="entry name" value="FAD-linked_oxidoreductase-like"/>
</dbReference>
<reference evidence="2 3" key="1">
    <citation type="submission" date="2024-06" db="EMBL/GenBank/DDBJ databases">
        <title>Genomic Encyclopedia of Type Strains, Phase IV (KMG-IV): sequencing the most valuable type-strain genomes for metagenomic binning, comparative biology and taxonomic classification.</title>
        <authorList>
            <person name="Goeker M."/>
        </authorList>
    </citation>
    <scope>NUCLEOTIDE SEQUENCE [LARGE SCALE GENOMIC DNA]</scope>
    <source>
        <strain evidence="2 3">DSM 29780</strain>
    </source>
</reference>
<evidence type="ECO:0000313" key="2">
    <source>
        <dbReference type="EMBL" id="MET3615633.1"/>
    </source>
</evidence>
<dbReference type="RefSeq" id="WP_354558096.1">
    <property type="nucleotide sequence ID" value="NZ_JBEPMB010000008.1"/>
</dbReference>
<organism evidence="2 3">
    <name type="scientific">Rhizobium aquaticum</name>
    <dbReference type="NCBI Taxonomy" id="1549636"/>
    <lineage>
        <taxon>Bacteria</taxon>
        <taxon>Pseudomonadati</taxon>
        <taxon>Pseudomonadota</taxon>
        <taxon>Alphaproteobacteria</taxon>
        <taxon>Hyphomicrobiales</taxon>
        <taxon>Rhizobiaceae</taxon>
        <taxon>Rhizobium/Agrobacterium group</taxon>
        <taxon>Rhizobium</taxon>
    </lineage>
</organism>
<dbReference type="Proteomes" id="UP001549047">
    <property type="component" value="Unassembled WGS sequence"/>
</dbReference>
<evidence type="ECO:0000256" key="1">
    <source>
        <dbReference type="ARBA" id="ARBA00023002"/>
    </source>
</evidence>
<proteinExistence type="predicted"/>